<organism evidence="1 2">
    <name type="scientific">Leifsonia soli</name>
    <dbReference type="NCBI Taxonomy" id="582665"/>
    <lineage>
        <taxon>Bacteria</taxon>
        <taxon>Bacillati</taxon>
        <taxon>Actinomycetota</taxon>
        <taxon>Actinomycetes</taxon>
        <taxon>Micrococcales</taxon>
        <taxon>Microbacteriaceae</taxon>
        <taxon>Leifsonia</taxon>
    </lineage>
</organism>
<sequence length="108" mass="11394">MDARTYGSEASKKTGRKTRALMVAGATMALTCGVATSVAPASAAPLPYQHVGVLYSSKIYHYADSFGEIRHYVCAQGKTIVANWARPGAWSDQGLSYAGVTSYGVTGR</sequence>
<protein>
    <submittedName>
        <fullName evidence="1">Uncharacterized protein</fullName>
    </submittedName>
</protein>
<accession>A0A852T242</accession>
<evidence type="ECO:0000313" key="1">
    <source>
        <dbReference type="EMBL" id="NYD74892.1"/>
    </source>
</evidence>
<proteinExistence type="predicted"/>
<reference evidence="1 2" key="1">
    <citation type="submission" date="2020-07" db="EMBL/GenBank/DDBJ databases">
        <title>Sequencing the genomes of 1000 actinobacteria strains.</title>
        <authorList>
            <person name="Klenk H.-P."/>
        </authorList>
    </citation>
    <scope>NUCLEOTIDE SEQUENCE [LARGE SCALE GENOMIC DNA]</scope>
    <source>
        <strain evidence="1 2">DSM 23871</strain>
    </source>
</reference>
<keyword evidence="2" id="KW-1185">Reference proteome</keyword>
<dbReference type="AlphaFoldDB" id="A0A852T242"/>
<name>A0A852T242_9MICO</name>
<gene>
    <name evidence="1" type="ORF">BJ963_002411</name>
</gene>
<comment type="caution">
    <text evidence="1">The sequence shown here is derived from an EMBL/GenBank/DDBJ whole genome shotgun (WGS) entry which is preliminary data.</text>
</comment>
<dbReference type="EMBL" id="JACCBJ010000001">
    <property type="protein sequence ID" value="NYD74892.1"/>
    <property type="molecule type" value="Genomic_DNA"/>
</dbReference>
<evidence type="ECO:0000313" key="2">
    <source>
        <dbReference type="Proteomes" id="UP000589620"/>
    </source>
</evidence>
<dbReference type="Proteomes" id="UP000589620">
    <property type="component" value="Unassembled WGS sequence"/>
</dbReference>